<keyword evidence="2" id="KW-0472">Membrane</keyword>
<feature type="region of interest" description="Disordered" evidence="1">
    <location>
        <begin position="298"/>
        <end position="323"/>
    </location>
</feature>
<keyword evidence="4" id="KW-1185">Reference proteome</keyword>
<keyword evidence="2" id="KW-1133">Transmembrane helix</keyword>
<evidence type="ECO:0000256" key="2">
    <source>
        <dbReference type="SAM" id="Phobius"/>
    </source>
</evidence>
<feature type="compositionally biased region" description="Basic and acidic residues" evidence="1">
    <location>
        <begin position="298"/>
        <end position="320"/>
    </location>
</feature>
<keyword evidence="2" id="KW-0812">Transmembrane</keyword>
<dbReference type="GeneID" id="63755972"/>
<dbReference type="VEuPathDB" id="FungiDB:ASPSYDRAFT_1094139"/>
<organism evidence="3 4">
    <name type="scientific">Aspergillus sydowii CBS 593.65</name>
    <dbReference type="NCBI Taxonomy" id="1036612"/>
    <lineage>
        <taxon>Eukaryota</taxon>
        <taxon>Fungi</taxon>
        <taxon>Dikarya</taxon>
        <taxon>Ascomycota</taxon>
        <taxon>Pezizomycotina</taxon>
        <taxon>Eurotiomycetes</taxon>
        <taxon>Eurotiomycetidae</taxon>
        <taxon>Eurotiales</taxon>
        <taxon>Aspergillaceae</taxon>
        <taxon>Aspergillus</taxon>
        <taxon>Aspergillus subgen. Nidulantes</taxon>
    </lineage>
</organism>
<dbReference type="Proteomes" id="UP000184356">
    <property type="component" value="Unassembled WGS sequence"/>
</dbReference>
<feature type="transmembrane region" description="Helical" evidence="2">
    <location>
        <begin position="30"/>
        <end position="47"/>
    </location>
</feature>
<evidence type="ECO:0000313" key="3">
    <source>
        <dbReference type="EMBL" id="OJJ56800.1"/>
    </source>
</evidence>
<feature type="transmembrane region" description="Helical" evidence="2">
    <location>
        <begin position="84"/>
        <end position="105"/>
    </location>
</feature>
<dbReference type="OrthoDB" id="4499378at2759"/>
<dbReference type="AlphaFoldDB" id="A0A1L9TBI8"/>
<evidence type="ECO:0000313" key="4">
    <source>
        <dbReference type="Proteomes" id="UP000184356"/>
    </source>
</evidence>
<reference evidence="4" key="1">
    <citation type="journal article" date="2017" name="Genome Biol.">
        <title>Comparative genomics reveals high biological diversity and specific adaptations in the industrially and medically important fungal genus Aspergillus.</title>
        <authorList>
            <person name="de Vries R.P."/>
            <person name="Riley R."/>
            <person name="Wiebenga A."/>
            <person name="Aguilar-Osorio G."/>
            <person name="Amillis S."/>
            <person name="Uchima C.A."/>
            <person name="Anderluh G."/>
            <person name="Asadollahi M."/>
            <person name="Askin M."/>
            <person name="Barry K."/>
            <person name="Battaglia E."/>
            <person name="Bayram O."/>
            <person name="Benocci T."/>
            <person name="Braus-Stromeyer S.A."/>
            <person name="Caldana C."/>
            <person name="Canovas D."/>
            <person name="Cerqueira G.C."/>
            <person name="Chen F."/>
            <person name="Chen W."/>
            <person name="Choi C."/>
            <person name="Clum A."/>
            <person name="Dos Santos R.A."/>
            <person name="Damasio A.R."/>
            <person name="Diallinas G."/>
            <person name="Emri T."/>
            <person name="Fekete E."/>
            <person name="Flipphi M."/>
            <person name="Freyberg S."/>
            <person name="Gallo A."/>
            <person name="Gournas C."/>
            <person name="Habgood R."/>
            <person name="Hainaut M."/>
            <person name="Harispe M.L."/>
            <person name="Henrissat B."/>
            <person name="Hilden K.S."/>
            <person name="Hope R."/>
            <person name="Hossain A."/>
            <person name="Karabika E."/>
            <person name="Karaffa L."/>
            <person name="Karanyi Z."/>
            <person name="Krasevec N."/>
            <person name="Kuo A."/>
            <person name="Kusch H."/>
            <person name="LaButti K."/>
            <person name="Lagendijk E.L."/>
            <person name="Lapidus A."/>
            <person name="Levasseur A."/>
            <person name="Lindquist E."/>
            <person name="Lipzen A."/>
            <person name="Logrieco A.F."/>
            <person name="MacCabe A."/>
            <person name="Maekelae M.R."/>
            <person name="Malavazi I."/>
            <person name="Melin P."/>
            <person name="Meyer V."/>
            <person name="Mielnichuk N."/>
            <person name="Miskei M."/>
            <person name="Molnar A.P."/>
            <person name="Mule G."/>
            <person name="Ngan C.Y."/>
            <person name="Orejas M."/>
            <person name="Orosz E."/>
            <person name="Ouedraogo J.P."/>
            <person name="Overkamp K.M."/>
            <person name="Park H.-S."/>
            <person name="Perrone G."/>
            <person name="Piumi F."/>
            <person name="Punt P.J."/>
            <person name="Ram A.F."/>
            <person name="Ramon A."/>
            <person name="Rauscher S."/>
            <person name="Record E."/>
            <person name="Riano-Pachon D.M."/>
            <person name="Robert V."/>
            <person name="Roehrig J."/>
            <person name="Ruller R."/>
            <person name="Salamov A."/>
            <person name="Salih N.S."/>
            <person name="Samson R.A."/>
            <person name="Sandor E."/>
            <person name="Sanguinetti M."/>
            <person name="Schuetze T."/>
            <person name="Sepcic K."/>
            <person name="Shelest E."/>
            <person name="Sherlock G."/>
            <person name="Sophianopoulou V."/>
            <person name="Squina F.M."/>
            <person name="Sun H."/>
            <person name="Susca A."/>
            <person name="Todd R.B."/>
            <person name="Tsang A."/>
            <person name="Unkles S.E."/>
            <person name="van de Wiele N."/>
            <person name="van Rossen-Uffink D."/>
            <person name="Oliveira J.V."/>
            <person name="Vesth T.C."/>
            <person name="Visser J."/>
            <person name="Yu J.-H."/>
            <person name="Zhou M."/>
            <person name="Andersen M.R."/>
            <person name="Archer D.B."/>
            <person name="Baker S.E."/>
            <person name="Benoit I."/>
            <person name="Brakhage A.A."/>
            <person name="Braus G.H."/>
            <person name="Fischer R."/>
            <person name="Frisvad J.C."/>
            <person name="Goldman G.H."/>
            <person name="Houbraken J."/>
            <person name="Oakley B."/>
            <person name="Pocsi I."/>
            <person name="Scazzocchio C."/>
            <person name="Seiboth B."/>
            <person name="vanKuyk P.A."/>
            <person name="Wortman J."/>
            <person name="Dyer P.S."/>
            <person name="Grigoriev I.V."/>
        </authorList>
    </citation>
    <scope>NUCLEOTIDE SEQUENCE [LARGE SCALE GENOMIC DNA]</scope>
    <source>
        <strain evidence="4">CBS 593.65</strain>
    </source>
</reference>
<proteinExistence type="predicted"/>
<evidence type="ECO:0000256" key="1">
    <source>
        <dbReference type="SAM" id="MobiDB-lite"/>
    </source>
</evidence>
<protein>
    <submittedName>
        <fullName evidence="3">Uncharacterized protein</fullName>
    </submittedName>
</protein>
<dbReference type="EMBL" id="KV878589">
    <property type="protein sequence ID" value="OJJ56800.1"/>
    <property type="molecule type" value="Genomic_DNA"/>
</dbReference>
<feature type="region of interest" description="Disordered" evidence="1">
    <location>
        <begin position="362"/>
        <end position="395"/>
    </location>
</feature>
<gene>
    <name evidence="3" type="ORF">ASPSYDRAFT_1094139</name>
</gene>
<feature type="region of interest" description="Disordered" evidence="1">
    <location>
        <begin position="219"/>
        <end position="257"/>
    </location>
</feature>
<feature type="transmembrane region" description="Helical" evidence="2">
    <location>
        <begin position="187"/>
        <end position="208"/>
    </location>
</feature>
<name>A0A1L9TBI8_9EURO</name>
<sequence length="395" mass="44126">MNNGDKRDKGFLSSTSQIGISLFKGGHIKTLIVSTFPVLIPLFYLVATSTRTLFPDLKISTSHSTLLLPTLQHTMNRLAIAESLIGGLVTVMTPVSVAYIFCLWSGRTIPKIDHRAVASTWSFCSKLREAKIFIPITSLRSKSSKHTVPTASILPETITVRPTASFKAKPFWSNPFYKSPKLPPGQVCALVVIMIICFSTLVWFFIVWTRQSTISGQLDRQSGEKPLFHSTHSKRLNSIGRHEEDEATGAKSSSIDHHLKQMRGSADKMKENCATLDETHKQIETKFDSLSSSIEFLNERQEKKSIPKGQKKESAADKQKGYSSGFEKVDQQLGRPIRKFDTQGQQMQFHFRFSDTGSLGYDSMPGSFSTPNNRTRPECPESIFQAGKGIEQNDK</sequence>
<accession>A0A1L9TBI8</accession>
<dbReference type="RefSeq" id="XP_040700606.1">
    <property type="nucleotide sequence ID" value="XM_040839899.1"/>
</dbReference>